<dbReference type="Proteomes" id="UP000540698">
    <property type="component" value="Unassembled WGS sequence"/>
</dbReference>
<sequence length="150" mass="15518">MSTALHGLSNPTQPPADEPENTLPGLNATVERRGNAAIVHVHGEVDAYTLPTWRKLLREVVTATAAPGPIVIDTGGLGFMACRSMLALAEEAEACRLRDVRLCVVGSPLVVTRIVALLDLDALQPIYASVEDALAGSVPSGGSLGGRVAG</sequence>
<dbReference type="AlphaFoldDB" id="A0A7X6R2B0"/>
<dbReference type="RefSeq" id="WP_062970242.1">
    <property type="nucleotide sequence ID" value="NZ_JAAXOS010000003.1"/>
</dbReference>
<comment type="caution">
    <text evidence="5">The sequence shown here is derived from an EMBL/GenBank/DDBJ whole genome shotgun (WGS) entry which is preliminary data.</text>
</comment>
<dbReference type="InterPro" id="IPR003658">
    <property type="entry name" value="Anti-sigma_ant"/>
</dbReference>
<dbReference type="EMBL" id="JAAXOS010000003">
    <property type="protein sequence ID" value="NKY26155.1"/>
    <property type="molecule type" value="Genomic_DNA"/>
</dbReference>
<evidence type="ECO:0000313" key="6">
    <source>
        <dbReference type="Proteomes" id="UP000540698"/>
    </source>
</evidence>
<dbReference type="PROSITE" id="PS50801">
    <property type="entry name" value="STAS"/>
    <property type="match status" value="1"/>
</dbReference>
<comment type="similarity">
    <text evidence="1 2">Belongs to the anti-sigma-factor antagonist family.</text>
</comment>
<feature type="domain" description="STAS" evidence="4">
    <location>
        <begin position="26"/>
        <end position="137"/>
    </location>
</feature>
<dbReference type="CDD" id="cd07043">
    <property type="entry name" value="STAS_anti-anti-sigma_factors"/>
    <property type="match status" value="1"/>
</dbReference>
<organism evidence="5 6">
    <name type="scientific">Nocardia gamkensis</name>
    <dbReference type="NCBI Taxonomy" id="352869"/>
    <lineage>
        <taxon>Bacteria</taxon>
        <taxon>Bacillati</taxon>
        <taxon>Actinomycetota</taxon>
        <taxon>Actinomycetes</taxon>
        <taxon>Mycobacteriales</taxon>
        <taxon>Nocardiaceae</taxon>
        <taxon>Nocardia</taxon>
    </lineage>
</organism>
<name>A0A7X6R2B0_9NOCA</name>
<evidence type="ECO:0000256" key="2">
    <source>
        <dbReference type="RuleBase" id="RU003749"/>
    </source>
</evidence>
<gene>
    <name evidence="5" type="ORF">HGB38_07970</name>
</gene>
<dbReference type="Gene3D" id="3.30.750.24">
    <property type="entry name" value="STAS domain"/>
    <property type="match status" value="1"/>
</dbReference>
<evidence type="ECO:0000313" key="5">
    <source>
        <dbReference type="EMBL" id="NKY26155.1"/>
    </source>
</evidence>
<dbReference type="InterPro" id="IPR036513">
    <property type="entry name" value="STAS_dom_sf"/>
</dbReference>
<dbReference type="SUPFAM" id="SSF52091">
    <property type="entry name" value="SpoIIaa-like"/>
    <property type="match status" value="1"/>
</dbReference>
<proteinExistence type="inferred from homology"/>
<evidence type="ECO:0000256" key="3">
    <source>
        <dbReference type="SAM" id="MobiDB-lite"/>
    </source>
</evidence>
<evidence type="ECO:0000256" key="1">
    <source>
        <dbReference type="ARBA" id="ARBA00009013"/>
    </source>
</evidence>
<dbReference type="PANTHER" id="PTHR33495">
    <property type="entry name" value="ANTI-SIGMA FACTOR ANTAGONIST TM_1081-RELATED-RELATED"/>
    <property type="match status" value="1"/>
</dbReference>
<accession>A0A7X6R2B0</accession>
<reference evidence="5 6" key="1">
    <citation type="submission" date="2020-04" db="EMBL/GenBank/DDBJ databases">
        <title>MicrobeNet Type strains.</title>
        <authorList>
            <person name="Nicholson A.C."/>
        </authorList>
    </citation>
    <scope>NUCLEOTIDE SEQUENCE [LARGE SCALE GENOMIC DNA]</scope>
    <source>
        <strain evidence="5 6">DSM 44956</strain>
    </source>
</reference>
<evidence type="ECO:0000259" key="4">
    <source>
        <dbReference type="PROSITE" id="PS50801"/>
    </source>
</evidence>
<dbReference type="InterPro" id="IPR002645">
    <property type="entry name" value="STAS_dom"/>
</dbReference>
<protein>
    <recommendedName>
        <fullName evidence="2">Anti-sigma factor antagonist</fullName>
    </recommendedName>
</protein>
<feature type="region of interest" description="Disordered" evidence="3">
    <location>
        <begin position="1"/>
        <end position="23"/>
    </location>
</feature>
<keyword evidence="6" id="KW-1185">Reference proteome</keyword>
<dbReference type="GO" id="GO:0043856">
    <property type="term" value="F:anti-sigma factor antagonist activity"/>
    <property type="evidence" value="ECO:0007669"/>
    <property type="project" value="InterPro"/>
</dbReference>
<dbReference type="Pfam" id="PF01740">
    <property type="entry name" value="STAS"/>
    <property type="match status" value="1"/>
</dbReference>
<dbReference type="PANTHER" id="PTHR33495:SF2">
    <property type="entry name" value="ANTI-SIGMA FACTOR ANTAGONIST TM_1081-RELATED"/>
    <property type="match status" value="1"/>
</dbReference>
<dbReference type="NCBIfam" id="TIGR00377">
    <property type="entry name" value="ant_ant_sig"/>
    <property type="match status" value="1"/>
</dbReference>